<dbReference type="SMART" id="SM01032">
    <property type="entry name" value="BHD_3"/>
    <property type="match status" value="1"/>
</dbReference>
<keyword evidence="5" id="KW-0539">Nucleus</keyword>
<dbReference type="GO" id="GO:0071942">
    <property type="term" value="C:XPC complex"/>
    <property type="evidence" value="ECO:0007669"/>
    <property type="project" value="TreeGrafter"/>
</dbReference>
<name>A0A8E2JCA1_9PEZI</name>
<evidence type="ECO:0000313" key="11">
    <source>
        <dbReference type="Proteomes" id="UP000250266"/>
    </source>
</evidence>
<dbReference type="Gene3D" id="2.20.20.110">
    <property type="entry name" value="Rad4, beta-hairpin domain BHD1"/>
    <property type="match status" value="1"/>
</dbReference>
<dbReference type="Gene3D" id="3.30.70.2460">
    <property type="entry name" value="Rad4, beta-hairpin domain BHD3"/>
    <property type="match status" value="1"/>
</dbReference>
<evidence type="ECO:0000259" key="9">
    <source>
        <dbReference type="SMART" id="SM01032"/>
    </source>
</evidence>
<dbReference type="Pfam" id="PF10403">
    <property type="entry name" value="BHD_1"/>
    <property type="match status" value="1"/>
</dbReference>
<dbReference type="SMART" id="SM01030">
    <property type="entry name" value="BHD_1"/>
    <property type="match status" value="1"/>
</dbReference>
<dbReference type="InterPro" id="IPR042488">
    <property type="entry name" value="Rad4_BHD3_sf"/>
</dbReference>
<feature type="region of interest" description="Disordered" evidence="6">
    <location>
        <begin position="157"/>
        <end position="176"/>
    </location>
</feature>
<keyword evidence="3" id="KW-0227">DNA damage</keyword>
<feature type="compositionally biased region" description="Basic and acidic residues" evidence="6">
    <location>
        <begin position="951"/>
        <end position="972"/>
    </location>
</feature>
<evidence type="ECO:0000256" key="3">
    <source>
        <dbReference type="ARBA" id="ARBA00022763"/>
    </source>
</evidence>
<feature type="compositionally biased region" description="Acidic residues" evidence="6">
    <location>
        <begin position="116"/>
        <end position="125"/>
    </location>
</feature>
<dbReference type="GO" id="GO:0003684">
    <property type="term" value="F:damaged DNA binding"/>
    <property type="evidence" value="ECO:0007669"/>
    <property type="project" value="InterPro"/>
</dbReference>
<feature type="domain" description="Rad4 beta-hairpin" evidence="7">
    <location>
        <begin position="682"/>
        <end position="739"/>
    </location>
</feature>
<comment type="similarity">
    <text evidence="2">Belongs to the XPC family.</text>
</comment>
<dbReference type="InterPro" id="IPR018326">
    <property type="entry name" value="Rad4_beta-hairpin_dom1"/>
</dbReference>
<dbReference type="InterPro" id="IPR018327">
    <property type="entry name" value="BHD_2"/>
</dbReference>
<dbReference type="GO" id="GO:0006298">
    <property type="term" value="P:mismatch repair"/>
    <property type="evidence" value="ECO:0007669"/>
    <property type="project" value="TreeGrafter"/>
</dbReference>
<feature type="compositionally biased region" description="Basic and acidic residues" evidence="6">
    <location>
        <begin position="674"/>
        <end position="683"/>
    </location>
</feature>
<dbReference type="PANTHER" id="PTHR12135">
    <property type="entry name" value="DNA REPAIR PROTEIN XP-C / RAD4"/>
    <property type="match status" value="1"/>
</dbReference>
<gene>
    <name evidence="10" type="ORF">K432DRAFT_384919</name>
</gene>
<dbReference type="EMBL" id="KV745150">
    <property type="protein sequence ID" value="OCK77148.1"/>
    <property type="molecule type" value="Genomic_DNA"/>
</dbReference>
<dbReference type="Pfam" id="PF10405">
    <property type="entry name" value="BHD_3"/>
    <property type="match status" value="1"/>
</dbReference>
<keyword evidence="4" id="KW-0234">DNA repair</keyword>
<dbReference type="InterPro" id="IPR018328">
    <property type="entry name" value="Rad4_beta-hairpin_dom3"/>
</dbReference>
<evidence type="ECO:0000256" key="1">
    <source>
        <dbReference type="ARBA" id="ARBA00004123"/>
    </source>
</evidence>
<evidence type="ECO:0000256" key="6">
    <source>
        <dbReference type="SAM" id="MobiDB-lite"/>
    </source>
</evidence>
<feature type="region of interest" description="Disordered" evidence="6">
    <location>
        <begin position="239"/>
        <end position="317"/>
    </location>
</feature>
<dbReference type="InterPro" id="IPR004583">
    <property type="entry name" value="DNA_repair_Rad4"/>
</dbReference>
<dbReference type="GO" id="GO:0006289">
    <property type="term" value="P:nucleotide-excision repair"/>
    <property type="evidence" value="ECO:0007669"/>
    <property type="project" value="InterPro"/>
</dbReference>
<feature type="region of interest" description="Disordered" evidence="6">
    <location>
        <begin position="446"/>
        <end position="522"/>
    </location>
</feature>
<feature type="compositionally biased region" description="Polar residues" evidence="6">
    <location>
        <begin position="512"/>
        <end position="522"/>
    </location>
</feature>
<evidence type="ECO:0000313" key="10">
    <source>
        <dbReference type="EMBL" id="OCK77148.1"/>
    </source>
</evidence>
<dbReference type="GO" id="GO:0005737">
    <property type="term" value="C:cytoplasm"/>
    <property type="evidence" value="ECO:0007669"/>
    <property type="project" value="TreeGrafter"/>
</dbReference>
<dbReference type="Pfam" id="PF10404">
    <property type="entry name" value="BHD_2"/>
    <property type="match status" value="1"/>
</dbReference>
<feature type="compositionally biased region" description="Acidic residues" evidence="6">
    <location>
        <begin position="61"/>
        <end position="83"/>
    </location>
</feature>
<protein>
    <submittedName>
        <fullName evidence="10">Rad4-domain-containing protein</fullName>
    </submittedName>
</protein>
<dbReference type="AlphaFoldDB" id="A0A8E2JCA1"/>
<dbReference type="InterPro" id="IPR018325">
    <property type="entry name" value="Rad4/PNGase_transGLS-fold"/>
</dbReference>
<dbReference type="Pfam" id="PF03835">
    <property type="entry name" value="Rad4"/>
    <property type="match status" value="1"/>
</dbReference>
<feature type="compositionally biased region" description="Basic and acidic residues" evidence="6">
    <location>
        <begin position="1018"/>
        <end position="1033"/>
    </location>
</feature>
<dbReference type="GO" id="GO:0000111">
    <property type="term" value="C:nucleotide-excision repair factor 2 complex"/>
    <property type="evidence" value="ECO:0007669"/>
    <property type="project" value="TreeGrafter"/>
</dbReference>
<evidence type="ECO:0000256" key="5">
    <source>
        <dbReference type="ARBA" id="ARBA00023242"/>
    </source>
</evidence>
<proteinExistence type="inferred from homology"/>
<feature type="region of interest" description="Disordered" evidence="6">
    <location>
        <begin position="944"/>
        <end position="984"/>
    </location>
</feature>
<sequence length="1153" mass="128414">MPPFVPCKRHRSPSPAPSPPLKRAAYAVSSRRTKESVFETLDAVPKLRRTLSETKALLDQEGNDSELSDVSSDESSDEFEDVDINGVRDRVTAKSKRKVDTIDGEVEKEEAGGGGSDDEEEEWEDALGSYHHGHNPSGGNIPTLIPSGDLELTLSSSAHATASSSNGAGGKKGPSKIQRHIRMMTHCMHVQFLMFHNLIRNAWIQDKELQQILIRGLSKGCWKAVETWWRDAGISDGSRNVVEGGYPGNTSRPSLRTLKGKSKGKERASGMISSAKELKPQNDKPSARDKGQTSSNRDRSQRDWGASSSRLEPNMPNLSAGDPLIRLLKYLTTFWKQKYNITAPCLRKRGYLPPCALEAEIEAWRRNPSQPDLFGERVENLEAFRDLARKCTGSRDVGQQLFTALLRGLGIEARMVASLQPGGFGWTKAEERNPQKGLEMIAVEGGNVDEQESANNEGGANRAPPMTAQKTTTPNRTKRKRLQGSRDSPIHNDIDKTSNISSLSYDSDSSLGIPNSASKKTTISRKYSQEVPYPTYWTEALSPTTQTPIAVSALAFTHIAPASNASLLEQIYPRGSAYDKAKQVFCYVIAFSSDGTAKDVTTRYLPKRIWPGRTKGFRIPVEKVPIYDKQGKVRKWEEWDWFKDVLRAYARGIEKRTVWDEVEDEGDLVPAEPPKPKAMHEEGGKETLQAYKSSSEFVLERHLRREEALVPGAKVVRHFTTGKGDKQTTEPVYRRKDVATCRTVESWHKEGREVKEGEQPLKFVPMRAVTTIRKREIEEREREEGVKIKQGLYSEAQTNWIIPEPIQNGRIPRNAFGNIDVYVPTMVPKGAVHIPLKGTARVCKKLGVDFAEACTGFEFGKRRAVPVLTGVVVAEENEDLVIDAWEADEAEKRIKEESKREKLVLSLWKKFALGLRIVERMKKEYGEELDHLSKDVNPFTKTKPIAGHSENGLHDSKALPEDHDGLEGGFVRDEDEDDTAHGGGFVFESEDASVVYLHKDATQYRPQTPISLQLAHQVQEKETAEDNDIDKSESNAVAVPSTQRERVPRRHGRGRGRARMSRGGRVSVTSMTPQTKSAPKQKRLEEEDDDQRSPLGLSDLASDASSAFDTDDDRDFGSSTKASSSSGILAGTRPKRNAARKSQAAVRSHYFQP</sequence>
<dbReference type="PANTHER" id="PTHR12135:SF2">
    <property type="entry name" value="DNA REPAIR PROTEIN RAD34"/>
    <property type="match status" value="1"/>
</dbReference>
<dbReference type="Gene3D" id="3.90.260.10">
    <property type="entry name" value="Transglutaminase-like"/>
    <property type="match status" value="1"/>
</dbReference>
<accession>A0A8E2JCA1</accession>
<dbReference type="GO" id="GO:0003697">
    <property type="term" value="F:single-stranded DNA binding"/>
    <property type="evidence" value="ECO:0007669"/>
    <property type="project" value="TreeGrafter"/>
</dbReference>
<evidence type="ECO:0000259" key="7">
    <source>
        <dbReference type="SMART" id="SM01030"/>
    </source>
</evidence>
<dbReference type="InterPro" id="IPR036985">
    <property type="entry name" value="Transglutaminase-like_sf"/>
</dbReference>
<feature type="compositionally biased region" description="Basic and acidic residues" evidence="6">
    <location>
        <begin position="276"/>
        <end position="302"/>
    </location>
</feature>
<dbReference type="OrthoDB" id="300780at2759"/>
<organism evidence="10 11">
    <name type="scientific">Lepidopterella palustris CBS 459.81</name>
    <dbReference type="NCBI Taxonomy" id="1314670"/>
    <lineage>
        <taxon>Eukaryota</taxon>
        <taxon>Fungi</taxon>
        <taxon>Dikarya</taxon>
        <taxon>Ascomycota</taxon>
        <taxon>Pezizomycotina</taxon>
        <taxon>Dothideomycetes</taxon>
        <taxon>Pleosporomycetidae</taxon>
        <taxon>Mytilinidiales</taxon>
        <taxon>Argynnaceae</taxon>
        <taxon>Lepidopterella</taxon>
    </lineage>
</organism>
<feature type="compositionally biased region" description="Polar residues" evidence="6">
    <location>
        <begin position="1067"/>
        <end position="1078"/>
    </location>
</feature>
<feature type="region of interest" description="Disordered" evidence="6">
    <location>
        <begin position="1"/>
        <end position="35"/>
    </location>
</feature>
<feature type="region of interest" description="Disordered" evidence="6">
    <location>
        <begin position="664"/>
        <end position="683"/>
    </location>
</feature>
<reference evidence="10 11" key="1">
    <citation type="journal article" date="2016" name="Nat. Commun.">
        <title>Ectomycorrhizal ecology is imprinted in the genome of the dominant symbiotic fungus Cenococcum geophilum.</title>
        <authorList>
            <consortium name="DOE Joint Genome Institute"/>
            <person name="Peter M."/>
            <person name="Kohler A."/>
            <person name="Ohm R.A."/>
            <person name="Kuo A."/>
            <person name="Krutzmann J."/>
            <person name="Morin E."/>
            <person name="Arend M."/>
            <person name="Barry K.W."/>
            <person name="Binder M."/>
            <person name="Choi C."/>
            <person name="Clum A."/>
            <person name="Copeland A."/>
            <person name="Grisel N."/>
            <person name="Haridas S."/>
            <person name="Kipfer T."/>
            <person name="LaButti K."/>
            <person name="Lindquist E."/>
            <person name="Lipzen A."/>
            <person name="Maire R."/>
            <person name="Meier B."/>
            <person name="Mihaltcheva S."/>
            <person name="Molinier V."/>
            <person name="Murat C."/>
            <person name="Poggeler S."/>
            <person name="Quandt C.A."/>
            <person name="Sperisen C."/>
            <person name="Tritt A."/>
            <person name="Tisserant E."/>
            <person name="Crous P.W."/>
            <person name="Henrissat B."/>
            <person name="Nehls U."/>
            <person name="Egli S."/>
            <person name="Spatafora J.W."/>
            <person name="Grigoriev I.V."/>
            <person name="Martin F.M."/>
        </authorList>
    </citation>
    <scope>NUCLEOTIDE SEQUENCE [LARGE SCALE GENOMIC DNA]</scope>
    <source>
        <strain evidence="10 11">CBS 459.81</strain>
    </source>
</reference>
<feature type="compositionally biased region" description="Low complexity" evidence="6">
    <location>
        <begin position="1093"/>
        <end position="1108"/>
    </location>
</feature>
<dbReference type="Proteomes" id="UP000250266">
    <property type="component" value="Unassembled WGS sequence"/>
</dbReference>
<feature type="region of interest" description="Disordered" evidence="6">
    <location>
        <begin position="1017"/>
        <end position="1153"/>
    </location>
</feature>
<comment type="subcellular location">
    <subcellularLocation>
        <location evidence="1">Nucleus</location>
    </subcellularLocation>
</comment>
<dbReference type="SMART" id="SM01031">
    <property type="entry name" value="BHD_2"/>
    <property type="match status" value="1"/>
</dbReference>
<evidence type="ECO:0000256" key="2">
    <source>
        <dbReference type="ARBA" id="ARBA00009525"/>
    </source>
</evidence>
<dbReference type="InterPro" id="IPR038765">
    <property type="entry name" value="Papain-like_cys_pep_sf"/>
</dbReference>
<evidence type="ECO:0000256" key="4">
    <source>
        <dbReference type="ARBA" id="ARBA00023204"/>
    </source>
</evidence>
<keyword evidence="11" id="KW-1185">Reference proteome</keyword>
<feature type="region of interest" description="Disordered" evidence="6">
    <location>
        <begin position="55"/>
        <end position="148"/>
    </location>
</feature>
<feature type="domain" description="Rad4 beta-hairpin" evidence="9">
    <location>
        <begin position="811"/>
        <end position="885"/>
    </location>
</feature>
<dbReference type="FunFam" id="3.30.70.2460:FF:000001">
    <property type="entry name" value="DNA repair protein Rad4 family"/>
    <property type="match status" value="1"/>
</dbReference>
<dbReference type="SUPFAM" id="SSF54001">
    <property type="entry name" value="Cysteine proteinases"/>
    <property type="match status" value="1"/>
</dbReference>
<feature type="compositionally biased region" description="Basic residues" evidence="6">
    <location>
        <begin position="1047"/>
        <end position="1062"/>
    </location>
</feature>
<feature type="compositionally biased region" description="Low complexity" evidence="6">
    <location>
        <begin position="157"/>
        <end position="166"/>
    </location>
</feature>
<feature type="compositionally biased region" description="Low complexity" evidence="6">
    <location>
        <begin position="1117"/>
        <end position="1126"/>
    </location>
</feature>
<feature type="domain" description="Rad4 beta-hairpin" evidence="8">
    <location>
        <begin position="741"/>
        <end position="804"/>
    </location>
</feature>
<feature type="compositionally biased region" description="Low complexity" evidence="6">
    <location>
        <begin position="501"/>
        <end position="511"/>
    </location>
</feature>
<evidence type="ECO:0000259" key="8">
    <source>
        <dbReference type="SMART" id="SM01031"/>
    </source>
</evidence>